<dbReference type="PANTHER" id="PTHR23526">
    <property type="entry name" value="INTEGRAL MEMBRANE TRANSPORT PROTEIN-RELATED"/>
    <property type="match status" value="1"/>
</dbReference>
<dbReference type="InterPro" id="IPR036259">
    <property type="entry name" value="MFS_trans_sf"/>
</dbReference>
<name>A0A841RIU7_9BACI</name>
<feature type="transmembrane region" description="Helical" evidence="2">
    <location>
        <begin position="103"/>
        <end position="125"/>
    </location>
</feature>
<reference evidence="3 4" key="1">
    <citation type="submission" date="2020-08" db="EMBL/GenBank/DDBJ databases">
        <title>Genomic Encyclopedia of Type Strains, Phase IV (KMG-IV): sequencing the most valuable type-strain genomes for metagenomic binning, comparative biology and taxonomic classification.</title>
        <authorList>
            <person name="Goeker M."/>
        </authorList>
    </citation>
    <scope>NUCLEOTIDE SEQUENCE [LARGE SCALE GENOMIC DNA]</scope>
    <source>
        <strain evidence="3 4">DSM 11805</strain>
    </source>
</reference>
<dbReference type="Gene3D" id="1.20.1250.20">
    <property type="entry name" value="MFS general substrate transporter like domains"/>
    <property type="match status" value="2"/>
</dbReference>
<dbReference type="Pfam" id="PF07690">
    <property type="entry name" value="MFS_1"/>
    <property type="match status" value="1"/>
</dbReference>
<keyword evidence="4" id="KW-1185">Reference proteome</keyword>
<feature type="transmembrane region" description="Helical" evidence="2">
    <location>
        <begin position="219"/>
        <end position="242"/>
    </location>
</feature>
<evidence type="ECO:0000256" key="1">
    <source>
        <dbReference type="ARBA" id="ARBA00004651"/>
    </source>
</evidence>
<feature type="transmembrane region" description="Helical" evidence="2">
    <location>
        <begin position="375"/>
        <end position="393"/>
    </location>
</feature>
<dbReference type="EMBL" id="JACHON010000001">
    <property type="protein sequence ID" value="MBB6511797.1"/>
    <property type="molecule type" value="Genomic_DNA"/>
</dbReference>
<accession>A0A841RIU7</accession>
<feature type="transmembrane region" description="Helical" evidence="2">
    <location>
        <begin position="280"/>
        <end position="298"/>
    </location>
</feature>
<dbReference type="GO" id="GO:0005886">
    <property type="term" value="C:plasma membrane"/>
    <property type="evidence" value="ECO:0007669"/>
    <property type="project" value="UniProtKB-SubCell"/>
</dbReference>
<dbReference type="SUPFAM" id="SSF103473">
    <property type="entry name" value="MFS general substrate transporter"/>
    <property type="match status" value="1"/>
</dbReference>
<dbReference type="InterPro" id="IPR052528">
    <property type="entry name" value="Sugar_transport-like"/>
</dbReference>
<protein>
    <submittedName>
        <fullName evidence="3">YQGE family putative transporter</fullName>
    </submittedName>
</protein>
<evidence type="ECO:0000313" key="3">
    <source>
        <dbReference type="EMBL" id="MBB6511797.1"/>
    </source>
</evidence>
<dbReference type="AlphaFoldDB" id="A0A841RIU7"/>
<feature type="transmembrane region" description="Helical" evidence="2">
    <location>
        <begin position="45"/>
        <end position="65"/>
    </location>
</feature>
<comment type="subcellular location">
    <subcellularLocation>
        <location evidence="1">Cell membrane</location>
        <topology evidence="1">Multi-pass membrane protein</topology>
    </subcellularLocation>
</comment>
<feature type="transmembrane region" description="Helical" evidence="2">
    <location>
        <begin position="248"/>
        <end position="268"/>
    </location>
</feature>
<feature type="transmembrane region" description="Helical" evidence="2">
    <location>
        <begin position="170"/>
        <end position="191"/>
    </location>
</feature>
<sequence>MIRWKGLNTNRDLKVLLMIGGLFAFATFLSNTFVNVFLWKQSNDYLNIAIYNLFVSIFSPLSFLLAGRFSKMVDRTIIIRFGMGFLMGFYLIILFLGDHTSSYPFIIGAILGIGNGFYWMSFNLLTFEVTEPDTRDYFNGILGSLQSFGGMAGPFIAGYIVSLWDNFKGYSIIFFISFVFFLVAAALSFLLHKRHVTGRLYLKDVIQERIANKNWRHILYAHTFQGSREGLFAFIITIWIYVATSSEFAIGTFNLLLSLSSFIGYYIVSKFLKDTLRKKYIFYGGLFLYLSVWLFVFQTETWMLFLYGVLAGLAYPVYNVPFISLTYDIIGTAKKARELRVEYVILREIFLNIGRIAAIVIFIISIQFMDPISSIPILLLSLGAGNLIASLFVKKIEHPLIKNSQ</sequence>
<feature type="transmembrane region" description="Helical" evidence="2">
    <location>
        <begin position="137"/>
        <end position="164"/>
    </location>
</feature>
<proteinExistence type="predicted"/>
<dbReference type="GO" id="GO:0022857">
    <property type="term" value="F:transmembrane transporter activity"/>
    <property type="evidence" value="ECO:0007669"/>
    <property type="project" value="InterPro"/>
</dbReference>
<keyword evidence="2" id="KW-1133">Transmembrane helix</keyword>
<feature type="transmembrane region" description="Helical" evidence="2">
    <location>
        <begin position="77"/>
        <end position="97"/>
    </location>
</feature>
<dbReference type="InterPro" id="IPR011701">
    <property type="entry name" value="MFS"/>
</dbReference>
<feature type="transmembrane region" description="Helical" evidence="2">
    <location>
        <begin position="304"/>
        <end position="329"/>
    </location>
</feature>
<dbReference type="RefSeq" id="WP_184244342.1">
    <property type="nucleotide sequence ID" value="NZ_BAAACU010000022.1"/>
</dbReference>
<evidence type="ECO:0000256" key="2">
    <source>
        <dbReference type="SAM" id="Phobius"/>
    </source>
</evidence>
<comment type="caution">
    <text evidence="3">The sequence shown here is derived from an EMBL/GenBank/DDBJ whole genome shotgun (WGS) entry which is preliminary data.</text>
</comment>
<keyword evidence="2" id="KW-0472">Membrane</keyword>
<feature type="transmembrane region" description="Helical" evidence="2">
    <location>
        <begin position="349"/>
        <end position="369"/>
    </location>
</feature>
<organism evidence="3 4">
    <name type="scientific">Gracilibacillus halotolerans</name>
    <dbReference type="NCBI Taxonomy" id="74386"/>
    <lineage>
        <taxon>Bacteria</taxon>
        <taxon>Bacillati</taxon>
        <taxon>Bacillota</taxon>
        <taxon>Bacilli</taxon>
        <taxon>Bacillales</taxon>
        <taxon>Bacillaceae</taxon>
        <taxon>Gracilibacillus</taxon>
    </lineage>
</organism>
<keyword evidence="2" id="KW-0812">Transmembrane</keyword>
<dbReference type="Proteomes" id="UP000572212">
    <property type="component" value="Unassembled WGS sequence"/>
</dbReference>
<feature type="transmembrane region" description="Helical" evidence="2">
    <location>
        <begin position="15"/>
        <end position="39"/>
    </location>
</feature>
<gene>
    <name evidence="3" type="ORF">GGQ92_000564</name>
</gene>
<evidence type="ECO:0000313" key="4">
    <source>
        <dbReference type="Proteomes" id="UP000572212"/>
    </source>
</evidence>
<dbReference type="PANTHER" id="PTHR23526:SF2">
    <property type="entry name" value="MAJOR FACILITATOR SUPERFAMILY (MFS) PROFILE DOMAIN-CONTAINING PROTEIN"/>
    <property type="match status" value="1"/>
</dbReference>